<organism evidence="7 8">
    <name type="scientific">Nocardioides caricicola</name>
    <dbReference type="NCBI Taxonomy" id="634770"/>
    <lineage>
        <taxon>Bacteria</taxon>
        <taxon>Bacillati</taxon>
        <taxon>Actinomycetota</taxon>
        <taxon>Actinomycetes</taxon>
        <taxon>Propionibacteriales</taxon>
        <taxon>Nocardioidaceae</taxon>
        <taxon>Nocardioides</taxon>
    </lineage>
</organism>
<dbReference type="Gene3D" id="1.20.1260.100">
    <property type="entry name" value="TspO/MBR protein"/>
    <property type="match status" value="1"/>
</dbReference>
<evidence type="ECO:0000256" key="2">
    <source>
        <dbReference type="ARBA" id="ARBA00007524"/>
    </source>
</evidence>
<protein>
    <submittedName>
        <fullName evidence="7">TspO/MBR family protein</fullName>
    </submittedName>
</protein>
<evidence type="ECO:0000313" key="7">
    <source>
        <dbReference type="EMBL" id="MFC5495866.1"/>
    </source>
</evidence>
<name>A0ABW0N767_9ACTN</name>
<comment type="caution">
    <text evidence="7">The sequence shown here is derived from an EMBL/GenBank/DDBJ whole genome shotgun (WGS) entry which is preliminary data.</text>
</comment>
<keyword evidence="8" id="KW-1185">Reference proteome</keyword>
<evidence type="ECO:0000256" key="1">
    <source>
        <dbReference type="ARBA" id="ARBA00004141"/>
    </source>
</evidence>
<evidence type="ECO:0000256" key="6">
    <source>
        <dbReference type="SAM" id="Phobius"/>
    </source>
</evidence>
<evidence type="ECO:0000256" key="3">
    <source>
        <dbReference type="ARBA" id="ARBA00022692"/>
    </source>
</evidence>
<reference evidence="8" key="1">
    <citation type="journal article" date="2019" name="Int. J. Syst. Evol. Microbiol.">
        <title>The Global Catalogue of Microorganisms (GCM) 10K type strain sequencing project: providing services to taxonomists for standard genome sequencing and annotation.</title>
        <authorList>
            <consortium name="The Broad Institute Genomics Platform"/>
            <consortium name="The Broad Institute Genome Sequencing Center for Infectious Disease"/>
            <person name="Wu L."/>
            <person name="Ma J."/>
        </authorList>
    </citation>
    <scope>NUCLEOTIDE SEQUENCE [LARGE SCALE GENOMIC DNA]</scope>
    <source>
        <strain evidence="8">KACC 13778</strain>
    </source>
</reference>
<dbReference type="RefSeq" id="WP_345182520.1">
    <property type="nucleotide sequence ID" value="NZ_BAABFQ010000010.1"/>
</dbReference>
<gene>
    <name evidence="7" type="ORF">ACFPKY_22370</name>
</gene>
<dbReference type="PANTHER" id="PTHR10057">
    <property type="entry name" value="PERIPHERAL-TYPE BENZODIAZEPINE RECEPTOR"/>
    <property type="match status" value="1"/>
</dbReference>
<dbReference type="Proteomes" id="UP001595956">
    <property type="component" value="Unassembled WGS sequence"/>
</dbReference>
<dbReference type="InterPro" id="IPR004307">
    <property type="entry name" value="TspO_MBR"/>
</dbReference>
<dbReference type="Pfam" id="PF03073">
    <property type="entry name" value="TspO_MBR"/>
    <property type="match status" value="1"/>
</dbReference>
<feature type="transmembrane region" description="Helical" evidence="6">
    <location>
        <begin position="113"/>
        <end position="132"/>
    </location>
</feature>
<feature type="transmembrane region" description="Helical" evidence="6">
    <location>
        <begin position="16"/>
        <end position="37"/>
    </location>
</feature>
<dbReference type="PANTHER" id="PTHR10057:SF0">
    <property type="entry name" value="TRANSLOCATOR PROTEIN"/>
    <property type="match status" value="1"/>
</dbReference>
<keyword evidence="3 6" id="KW-0812">Transmembrane</keyword>
<accession>A0ABW0N767</accession>
<evidence type="ECO:0000256" key="4">
    <source>
        <dbReference type="ARBA" id="ARBA00022989"/>
    </source>
</evidence>
<sequence>MSDSALTRPHRGLPSWLALLGYAAAVVIVAALGGVAASNSGQTYDRLDLPPFAPPSAVFGPVWTTLYAMIALSGWLVWRRVGIDAAMAPYVVQLVLNAAWTPLFFAAGWYGVALVEIVLLLAAIGVTIAQFWSRSRPAALLLVPYAAWVAFATCLNASIWWLNR</sequence>
<feature type="transmembrane region" description="Helical" evidence="6">
    <location>
        <begin position="57"/>
        <end position="78"/>
    </location>
</feature>
<dbReference type="EMBL" id="JBHSMD010000011">
    <property type="protein sequence ID" value="MFC5495866.1"/>
    <property type="molecule type" value="Genomic_DNA"/>
</dbReference>
<keyword evidence="5 6" id="KW-0472">Membrane</keyword>
<dbReference type="CDD" id="cd15904">
    <property type="entry name" value="TSPO_MBR"/>
    <property type="match status" value="1"/>
</dbReference>
<comment type="similarity">
    <text evidence="2">Belongs to the TspO/BZRP family.</text>
</comment>
<comment type="subcellular location">
    <subcellularLocation>
        <location evidence="1">Membrane</location>
        <topology evidence="1">Multi-pass membrane protein</topology>
    </subcellularLocation>
</comment>
<dbReference type="PIRSF" id="PIRSF005859">
    <property type="entry name" value="PBR"/>
    <property type="match status" value="1"/>
</dbReference>
<evidence type="ECO:0000256" key="5">
    <source>
        <dbReference type="ARBA" id="ARBA00023136"/>
    </source>
</evidence>
<evidence type="ECO:0000313" key="8">
    <source>
        <dbReference type="Proteomes" id="UP001595956"/>
    </source>
</evidence>
<feature type="transmembrane region" description="Helical" evidence="6">
    <location>
        <begin position="139"/>
        <end position="162"/>
    </location>
</feature>
<proteinExistence type="inferred from homology"/>
<dbReference type="InterPro" id="IPR038330">
    <property type="entry name" value="TspO/MBR-related_sf"/>
</dbReference>
<keyword evidence="4 6" id="KW-1133">Transmembrane helix</keyword>